<name>A0ABU6FZ90_9BACL</name>
<dbReference type="PANTHER" id="PTHR43479">
    <property type="entry name" value="ACREF/ENVCD OPERON REPRESSOR-RELATED"/>
    <property type="match status" value="1"/>
</dbReference>
<accession>A0ABU6FZ90</accession>
<dbReference type="InterPro" id="IPR009057">
    <property type="entry name" value="Homeodomain-like_sf"/>
</dbReference>
<dbReference type="Pfam" id="PF22604">
    <property type="entry name" value="TetR_HI_0893_C"/>
    <property type="match status" value="1"/>
</dbReference>
<dbReference type="Proteomes" id="UP001338137">
    <property type="component" value="Unassembled WGS sequence"/>
</dbReference>
<proteinExistence type="predicted"/>
<sequence>MTLIERSFNIKLMRHKDENKSEAIFEATIQLLNEIGFSDISMSKIAKRADVSSATIYVYFENKEDMLGKLYVRVKERMSRQLLLLVDENLPLQVLCERFMRNSLRFMMNNKDDFMFLEQFSTSPLMDKLCLEDTSSMFTPLYDLIEKGKQNGELKPLETILILTYCYFPVAQLARAHFKGQFQASEENLQQIMKMSWDAIRN</sequence>
<feature type="domain" description="HTH tetR-type" evidence="3">
    <location>
        <begin position="18"/>
        <end position="78"/>
    </location>
</feature>
<dbReference type="SUPFAM" id="SSF48498">
    <property type="entry name" value="Tetracyclin repressor-like, C-terminal domain"/>
    <property type="match status" value="1"/>
</dbReference>
<dbReference type="InterPro" id="IPR054422">
    <property type="entry name" value="TetR-like_HI_0893_C"/>
</dbReference>
<dbReference type="PANTHER" id="PTHR43479:SF11">
    <property type="entry name" value="ACREF_ENVCD OPERON REPRESSOR-RELATED"/>
    <property type="match status" value="1"/>
</dbReference>
<feature type="DNA-binding region" description="H-T-H motif" evidence="2">
    <location>
        <begin position="41"/>
        <end position="60"/>
    </location>
</feature>
<dbReference type="Gene3D" id="1.10.357.10">
    <property type="entry name" value="Tetracycline Repressor, domain 2"/>
    <property type="match status" value="1"/>
</dbReference>
<gene>
    <name evidence="4" type="ORF">P4I72_08775</name>
</gene>
<dbReference type="EMBL" id="JARLKY010000018">
    <property type="protein sequence ID" value="MEC0227216.1"/>
    <property type="molecule type" value="Genomic_DNA"/>
</dbReference>
<dbReference type="Pfam" id="PF00440">
    <property type="entry name" value="TetR_N"/>
    <property type="match status" value="1"/>
</dbReference>
<dbReference type="PRINTS" id="PR00455">
    <property type="entry name" value="HTHTETR"/>
</dbReference>
<dbReference type="InterPro" id="IPR023772">
    <property type="entry name" value="DNA-bd_HTH_TetR-type_CS"/>
</dbReference>
<dbReference type="PROSITE" id="PS50977">
    <property type="entry name" value="HTH_TETR_2"/>
    <property type="match status" value="1"/>
</dbReference>
<protein>
    <submittedName>
        <fullName evidence="4">TetR/AcrR family transcriptional regulator</fullName>
    </submittedName>
</protein>
<organism evidence="4 5">
    <name type="scientific">Paenibacillus alba</name>
    <dbReference type="NCBI Taxonomy" id="1197127"/>
    <lineage>
        <taxon>Bacteria</taxon>
        <taxon>Bacillati</taxon>
        <taxon>Bacillota</taxon>
        <taxon>Bacilli</taxon>
        <taxon>Bacillales</taxon>
        <taxon>Paenibacillaceae</taxon>
        <taxon>Paenibacillus</taxon>
    </lineage>
</organism>
<reference evidence="4 5" key="1">
    <citation type="submission" date="2023-03" db="EMBL/GenBank/DDBJ databases">
        <title>Bacillus Genome Sequencing.</title>
        <authorList>
            <person name="Dunlap C."/>
        </authorList>
    </citation>
    <scope>NUCLEOTIDE SEQUENCE [LARGE SCALE GENOMIC DNA]</scope>
    <source>
        <strain evidence="4 5">BD-533</strain>
    </source>
</reference>
<evidence type="ECO:0000313" key="5">
    <source>
        <dbReference type="Proteomes" id="UP001338137"/>
    </source>
</evidence>
<evidence type="ECO:0000313" key="4">
    <source>
        <dbReference type="EMBL" id="MEC0227216.1"/>
    </source>
</evidence>
<dbReference type="RefSeq" id="WP_326071576.1">
    <property type="nucleotide sequence ID" value="NZ_JARLKY010000018.1"/>
</dbReference>
<dbReference type="PROSITE" id="PS01081">
    <property type="entry name" value="HTH_TETR_1"/>
    <property type="match status" value="1"/>
</dbReference>
<evidence type="ECO:0000256" key="1">
    <source>
        <dbReference type="ARBA" id="ARBA00023125"/>
    </source>
</evidence>
<dbReference type="InterPro" id="IPR050624">
    <property type="entry name" value="HTH-type_Tx_Regulator"/>
</dbReference>
<dbReference type="InterPro" id="IPR001647">
    <property type="entry name" value="HTH_TetR"/>
</dbReference>
<evidence type="ECO:0000256" key="2">
    <source>
        <dbReference type="PROSITE-ProRule" id="PRU00335"/>
    </source>
</evidence>
<comment type="caution">
    <text evidence="4">The sequence shown here is derived from an EMBL/GenBank/DDBJ whole genome shotgun (WGS) entry which is preliminary data.</text>
</comment>
<dbReference type="SUPFAM" id="SSF46689">
    <property type="entry name" value="Homeodomain-like"/>
    <property type="match status" value="1"/>
</dbReference>
<keyword evidence="5" id="KW-1185">Reference proteome</keyword>
<keyword evidence="1 2" id="KW-0238">DNA-binding</keyword>
<dbReference type="InterPro" id="IPR036271">
    <property type="entry name" value="Tet_transcr_reg_TetR-rel_C_sf"/>
</dbReference>
<evidence type="ECO:0000259" key="3">
    <source>
        <dbReference type="PROSITE" id="PS50977"/>
    </source>
</evidence>